<sequence length="116" mass="13820">MSIDFENNNRLYYSLDEVADHFDVNKSLLRYWETEFSIISPRKTDTGIRQYTKEDIMNIAVVFHLVKEKGMTLEGARQTLKQKKDETERTVQVINKLEQIKKELEDMEKEFDLPET</sequence>
<organism evidence="4 5">
    <name type="scientific">Dysgonomonas hofstadii</name>
    <dbReference type="NCBI Taxonomy" id="637886"/>
    <lineage>
        <taxon>Bacteria</taxon>
        <taxon>Pseudomonadati</taxon>
        <taxon>Bacteroidota</taxon>
        <taxon>Bacteroidia</taxon>
        <taxon>Bacteroidales</taxon>
        <taxon>Dysgonomonadaceae</taxon>
        <taxon>Dysgonomonas</taxon>
    </lineage>
</organism>
<dbReference type="PANTHER" id="PTHR30204">
    <property type="entry name" value="REDOX-CYCLING DRUG-SENSING TRANSCRIPTIONAL ACTIVATOR SOXR"/>
    <property type="match status" value="1"/>
</dbReference>
<keyword evidence="5" id="KW-1185">Reference proteome</keyword>
<protein>
    <submittedName>
        <fullName evidence="4">DNA-binding transcriptional MerR regulator</fullName>
    </submittedName>
</protein>
<dbReference type="PANTHER" id="PTHR30204:SF15">
    <property type="entry name" value="BLL5018 PROTEIN"/>
    <property type="match status" value="1"/>
</dbReference>
<gene>
    <name evidence="4" type="ORF">GGR21_001764</name>
</gene>
<evidence type="ECO:0000313" key="4">
    <source>
        <dbReference type="EMBL" id="MBB4035869.1"/>
    </source>
</evidence>
<evidence type="ECO:0000259" key="3">
    <source>
        <dbReference type="PROSITE" id="PS50937"/>
    </source>
</evidence>
<evidence type="ECO:0000256" key="2">
    <source>
        <dbReference type="SAM" id="Coils"/>
    </source>
</evidence>
<dbReference type="InterPro" id="IPR047057">
    <property type="entry name" value="MerR_fam"/>
</dbReference>
<dbReference type="SUPFAM" id="SSF46955">
    <property type="entry name" value="Putative DNA-binding domain"/>
    <property type="match status" value="1"/>
</dbReference>
<keyword evidence="1 4" id="KW-0238">DNA-binding</keyword>
<dbReference type="CDD" id="cd04765">
    <property type="entry name" value="HTH_MlrA-like_sg2"/>
    <property type="match status" value="1"/>
</dbReference>
<dbReference type="InterPro" id="IPR009061">
    <property type="entry name" value="DNA-bd_dom_put_sf"/>
</dbReference>
<comment type="caution">
    <text evidence="4">The sequence shown here is derived from an EMBL/GenBank/DDBJ whole genome shotgun (WGS) entry which is preliminary data.</text>
</comment>
<dbReference type="GO" id="GO:0003677">
    <property type="term" value="F:DNA binding"/>
    <property type="evidence" value="ECO:0007669"/>
    <property type="project" value="UniProtKB-KW"/>
</dbReference>
<dbReference type="Gene3D" id="1.10.1660.10">
    <property type="match status" value="1"/>
</dbReference>
<accession>A0A840CME8</accession>
<dbReference type="RefSeq" id="WP_183306782.1">
    <property type="nucleotide sequence ID" value="NZ_JACIEP010000005.1"/>
</dbReference>
<dbReference type="AlphaFoldDB" id="A0A840CME8"/>
<keyword evidence="2" id="KW-0175">Coiled coil</keyword>
<dbReference type="InterPro" id="IPR000551">
    <property type="entry name" value="MerR-type_HTH_dom"/>
</dbReference>
<name>A0A840CME8_9BACT</name>
<dbReference type="Proteomes" id="UP000555103">
    <property type="component" value="Unassembled WGS sequence"/>
</dbReference>
<feature type="coiled-coil region" evidence="2">
    <location>
        <begin position="77"/>
        <end position="110"/>
    </location>
</feature>
<proteinExistence type="predicted"/>
<evidence type="ECO:0000313" key="5">
    <source>
        <dbReference type="Proteomes" id="UP000555103"/>
    </source>
</evidence>
<reference evidence="4 5" key="1">
    <citation type="submission" date="2020-08" db="EMBL/GenBank/DDBJ databases">
        <title>Genomic Encyclopedia of Type Strains, Phase IV (KMG-IV): sequencing the most valuable type-strain genomes for metagenomic binning, comparative biology and taxonomic classification.</title>
        <authorList>
            <person name="Goeker M."/>
        </authorList>
    </citation>
    <scope>NUCLEOTIDE SEQUENCE [LARGE SCALE GENOMIC DNA]</scope>
    <source>
        <strain evidence="4 5">DSM 104969</strain>
    </source>
</reference>
<dbReference type="EMBL" id="JACIEP010000005">
    <property type="protein sequence ID" value="MBB4035869.1"/>
    <property type="molecule type" value="Genomic_DNA"/>
</dbReference>
<evidence type="ECO:0000256" key="1">
    <source>
        <dbReference type="ARBA" id="ARBA00023125"/>
    </source>
</evidence>
<dbReference type="GO" id="GO:0003700">
    <property type="term" value="F:DNA-binding transcription factor activity"/>
    <property type="evidence" value="ECO:0007669"/>
    <property type="project" value="InterPro"/>
</dbReference>
<dbReference type="PROSITE" id="PS50937">
    <property type="entry name" value="HTH_MERR_2"/>
    <property type="match status" value="1"/>
</dbReference>
<dbReference type="SMART" id="SM00422">
    <property type="entry name" value="HTH_MERR"/>
    <property type="match status" value="1"/>
</dbReference>
<dbReference type="Pfam" id="PF13411">
    <property type="entry name" value="MerR_1"/>
    <property type="match status" value="1"/>
</dbReference>
<feature type="domain" description="HTH merR-type" evidence="3">
    <location>
        <begin position="12"/>
        <end position="82"/>
    </location>
</feature>